<proteinExistence type="predicted"/>
<accession>A0ABY3XCA5</accession>
<dbReference type="EMBL" id="CP093547">
    <property type="protein sequence ID" value="UNP29265.1"/>
    <property type="molecule type" value="Genomic_DNA"/>
</dbReference>
<protein>
    <submittedName>
        <fullName evidence="1">Uncharacterized protein</fullName>
    </submittedName>
</protein>
<evidence type="ECO:0000313" key="2">
    <source>
        <dbReference type="Proteomes" id="UP000829194"/>
    </source>
</evidence>
<gene>
    <name evidence="1" type="ORF">MOV92_22810</name>
</gene>
<keyword evidence="2" id="KW-1185">Reference proteome</keyword>
<organism evidence="1 2">
    <name type="scientific">Lysobacter gummosus</name>
    <dbReference type="NCBI Taxonomy" id="262324"/>
    <lineage>
        <taxon>Bacteria</taxon>
        <taxon>Pseudomonadati</taxon>
        <taxon>Pseudomonadota</taxon>
        <taxon>Gammaproteobacteria</taxon>
        <taxon>Lysobacterales</taxon>
        <taxon>Lysobacteraceae</taxon>
        <taxon>Lysobacter</taxon>
    </lineage>
</organism>
<dbReference type="RefSeq" id="WP_057944754.1">
    <property type="nucleotide sequence ID" value="NZ_CP011131.1"/>
</dbReference>
<sequence>MLREHSGYHIEEERVCVTAIKTMKATEYDAYACDMSRPQDWIIGFKGRGNQCIVVRAPVRLTLYIRPECYDYARYVGLADAD</sequence>
<evidence type="ECO:0000313" key="1">
    <source>
        <dbReference type="EMBL" id="UNP29265.1"/>
    </source>
</evidence>
<name>A0ABY3XCA5_9GAMM</name>
<dbReference type="Proteomes" id="UP000829194">
    <property type="component" value="Chromosome"/>
</dbReference>
<reference evidence="1 2" key="1">
    <citation type="submission" date="2022-03" db="EMBL/GenBank/DDBJ databases">
        <title>Complete genome sequence of Lysobacter capsici VKM B-2533 and Lysobacter gummosus 10.1.1, promising sources of lytic agents.</title>
        <authorList>
            <person name="Tarlachkov S.V."/>
            <person name="Kudryakova I.V."/>
            <person name="Afoshin A.S."/>
            <person name="Leontyevskaya E.A."/>
            <person name="Leontyevskaya N.V."/>
        </authorList>
    </citation>
    <scope>NUCLEOTIDE SEQUENCE [LARGE SCALE GENOMIC DNA]</scope>
    <source>
        <strain evidence="1 2">10.1.1</strain>
    </source>
</reference>